<evidence type="ECO:0000256" key="4">
    <source>
        <dbReference type="ARBA" id="ARBA00022729"/>
    </source>
</evidence>
<dbReference type="Pfam" id="PF05420">
    <property type="entry name" value="BCSC_C"/>
    <property type="match status" value="1"/>
</dbReference>
<dbReference type="PANTHER" id="PTHR12558">
    <property type="entry name" value="CELL DIVISION CYCLE 16,23,27"/>
    <property type="match status" value="1"/>
</dbReference>
<dbReference type="SMART" id="SM00028">
    <property type="entry name" value="TPR"/>
    <property type="match status" value="5"/>
</dbReference>
<evidence type="ECO:0000256" key="11">
    <source>
        <dbReference type="SAM" id="MobiDB-lite"/>
    </source>
</evidence>
<evidence type="ECO:0000256" key="3">
    <source>
        <dbReference type="ARBA" id="ARBA00005886"/>
    </source>
</evidence>
<keyword evidence="5" id="KW-0677">Repeat</keyword>
<gene>
    <name evidence="14" type="ORF">R9Z33_23045</name>
</gene>
<dbReference type="Pfam" id="PF14559">
    <property type="entry name" value="TPR_19"/>
    <property type="match status" value="3"/>
</dbReference>
<reference evidence="14 15" key="1">
    <citation type="submission" date="2023-11" db="EMBL/GenBank/DDBJ databases">
        <title>Arctic aerobic anoxygenic photoheterotroph Sediminicoccus rosea KRV36 adapts its photosynthesis to long days of polar summer.</title>
        <authorList>
            <person name="Tomasch J."/>
            <person name="Kopejtka K."/>
            <person name="Bily T."/>
            <person name="Gardiner A.T."/>
            <person name="Gardian Z."/>
            <person name="Shivaramu S."/>
            <person name="Koblizek M."/>
            <person name="Engelhardt F."/>
            <person name="Kaftan D."/>
        </authorList>
    </citation>
    <scope>NUCLEOTIDE SEQUENCE [LARGE SCALE GENOMIC DNA]</scope>
    <source>
        <strain evidence="14 15">R-30</strain>
    </source>
</reference>
<feature type="signal peptide" evidence="12">
    <location>
        <begin position="1"/>
        <end position="33"/>
    </location>
</feature>
<name>A0ABZ0PIJ1_9PROT</name>
<keyword evidence="9" id="KW-0998">Cell outer membrane</keyword>
<evidence type="ECO:0000259" key="13">
    <source>
        <dbReference type="Pfam" id="PF05420"/>
    </source>
</evidence>
<feature type="chain" id="PRO_5047352908" evidence="12">
    <location>
        <begin position="34"/>
        <end position="1355"/>
    </location>
</feature>
<dbReference type="RefSeq" id="WP_318648918.1">
    <property type="nucleotide sequence ID" value="NZ_CP137852.1"/>
</dbReference>
<accession>A0ABZ0PIJ1</accession>
<keyword evidence="7" id="KW-0135">Cellulose biosynthesis</keyword>
<dbReference type="InterPro" id="IPR008410">
    <property type="entry name" value="BCSC_C"/>
</dbReference>
<dbReference type="InterPro" id="IPR003921">
    <property type="entry name" value="Cell_synth_C"/>
</dbReference>
<organism evidence="14 15">
    <name type="scientific">Sediminicoccus rosea</name>
    <dbReference type="NCBI Taxonomy" id="1225128"/>
    <lineage>
        <taxon>Bacteria</taxon>
        <taxon>Pseudomonadati</taxon>
        <taxon>Pseudomonadota</taxon>
        <taxon>Alphaproteobacteria</taxon>
        <taxon>Acetobacterales</taxon>
        <taxon>Roseomonadaceae</taxon>
        <taxon>Sediminicoccus</taxon>
    </lineage>
</organism>
<feature type="repeat" description="TPR" evidence="10">
    <location>
        <begin position="104"/>
        <end position="137"/>
    </location>
</feature>
<keyword evidence="6 10" id="KW-0802">TPR repeat</keyword>
<feature type="compositionally biased region" description="Pro residues" evidence="11">
    <location>
        <begin position="38"/>
        <end position="80"/>
    </location>
</feature>
<evidence type="ECO:0000256" key="2">
    <source>
        <dbReference type="ARBA" id="ARBA00005186"/>
    </source>
</evidence>
<dbReference type="Gene3D" id="1.25.40.10">
    <property type="entry name" value="Tetratricopeptide repeat domain"/>
    <property type="match status" value="4"/>
</dbReference>
<dbReference type="InterPro" id="IPR019734">
    <property type="entry name" value="TPR_rpt"/>
</dbReference>
<keyword evidence="8" id="KW-0472">Membrane</keyword>
<evidence type="ECO:0000256" key="9">
    <source>
        <dbReference type="ARBA" id="ARBA00023237"/>
    </source>
</evidence>
<keyword evidence="15" id="KW-1185">Reference proteome</keyword>
<evidence type="ECO:0000256" key="1">
    <source>
        <dbReference type="ARBA" id="ARBA00004339"/>
    </source>
</evidence>
<evidence type="ECO:0000313" key="14">
    <source>
        <dbReference type="EMBL" id="WPB84955.1"/>
    </source>
</evidence>
<feature type="region of interest" description="Disordered" evidence="11">
    <location>
        <begin position="33"/>
        <end position="97"/>
    </location>
</feature>
<comment type="similarity">
    <text evidence="3">Belongs to the AcsC/BcsC family.</text>
</comment>
<feature type="compositionally biased region" description="Low complexity" evidence="11">
    <location>
        <begin position="81"/>
        <end position="92"/>
    </location>
</feature>
<evidence type="ECO:0000256" key="7">
    <source>
        <dbReference type="ARBA" id="ARBA00022916"/>
    </source>
</evidence>
<evidence type="ECO:0000256" key="10">
    <source>
        <dbReference type="PROSITE-ProRule" id="PRU00339"/>
    </source>
</evidence>
<dbReference type="PROSITE" id="PS51318">
    <property type="entry name" value="TAT"/>
    <property type="match status" value="1"/>
</dbReference>
<evidence type="ECO:0000313" key="15">
    <source>
        <dbReference type="Proteomes" id="UP001305521"/>
    </source>
</evidence>
<dbReference type="InterPro" id="IPR011990">
    <property type="entry name" value="TPR-like_helical_dom_sf"/>
</dbReference>
<evidence type="ECO:0000256" key="8">
    <source>
        <dbReference type="ARBA" id="ARBA00023136"/>
    </source>
</evidence>
<sequence length="1355" mass="145309">MLNRTDRKTRRALRREAAGMAAGLMLAGLPAAAQQPPVLSPPPPVLSAPPVLSPPPLSQAPALSAPPPLSPPALSPPALSPPAAATPAAAPAGSEARISGGAASTNLLEQAAFWQQQGQTERALQTLDRLLAVEPNNIEALAGAIELASLSNQPEAARRYLTRLRRLAPNDPRLMRGEELLRVTGEDAEALAAARQLARGGRAEEAVARYRQMFRNGRIPPALASEYFQVLGGSSESGYRQAVQELGQMAAAAPNDLQLALTYAQLLTYREETRSDGVDRLAQLYNQRGVREAARVAWRQSLLWLGDEPESAARIRTYLAQNPGDRELEQKLRASEVVIAPGASARIFGWGAVDAGRNAEAEQQFNAALAIDPNDTEAILGLAVLRKIQNRMTEARNLLDRAIALSPDRAEEFTRAVGSLTPWNTAGGGGGGGGLGPGGLAWRALERGDLDRADSLARRGLNARGQQRLDSELVLGQVAILRRDFVAAEMRFRNALTLRPRQRDAMNGLYLALVGQDRIAEAEAFQREMGLPPNQDVMVARAFSLRDRAALTDNPEQSLALLRQALAMAPNNPWIMLDAIRKLRALGQTAEAAELTARLERDTTADASTAAALAALDEERFGTVVALLERIPVRVRNADMNRLLTASRREFEIRQLELQVREGRAGAIEQLLAGAGRRDPAFTVGPATVRAFARLNDPIRAGLAARAALAANPNTSAADRIALASALIEANRLEDASALAAPLLADRNLPAETRRELAAVMEAGAVQQADALGLRNEPGRAYQALAPALAAAPGSVPLNMALVRLYVAQNRTAEARILVDAVLERDPRNLTARLAKVDLAIAEGRLREADALITETAFLHPGDLQVTMAEARVARARGELGRSLRLMESAGTRRLEHLRSSGQLAEARLTQMALNPQRGGPGPTQLHDPLTAQIAQELIRARDEAATWLQAGAMLGYREGTAGTSRLTTLTVPVEVSTPMPGNMPGRIVMGVDAVALNAGNLNTASGNARLFGENTVLPAGSYRAGPETQEGAALRAAYLGRNFRADIGSTPLGFARTNIVGGAEVVPRINEQLRMRLSFDRRAVTDSMLSYAGMPNSVVGAPWGGVIRTGARLQFEWAPSQRFGTYAGAGYSIYRGDNVQNNARVDAGIGAYYALLREQNQQLTMGLDLRYFGFDKNLGGFTFGQGGYFSPQQQIIASLQAEYVARWGDWSLRTIGSVGYQNFRTAATPTFPTNSALQAQAVNASFFDNTTPVTSTATRSSGIAGSIFGNVEYAVTPNVRLGLAGRFEKVGDYQDTVGLFYLRWRLDRPREDLLPLHAGAAAPTPNVNDPMQSSFGAGRPEWVGLPSGAARPTW</sequence>
<evidence type="ECO:0000256" key="5">
    <source>
        <dbReference type="ARBA" id="ARBA00022737"/>
    </source>
</evidence>
<dbReference type="InterPro" id="IPR006311">
    <property type="entry name" value="TAT_signal"/>
</dbReference>
<dbReference type="Proteomes" id="UP001305521">
    <property type="component" value="Chromosome"/>
</dbReference>
<comment type="pathway">
    <text evidence="2">Glycan metabolism; bacterial cellulose biosynthesis.</text>
</comment>
<dbReference type="PRINTS" id="PR01441">
    <property type="entry name" value="CELLSNTHASEC"/>
</dbReference>
<dbReference type="SUPFAM" id="SSF48452">
    <property type="entry name" value="TPR-like"/>
    <property type="match status" value="2"/>
</dbReference>
<dbReference type="PROSITE" id="PS50005">
    <property type="entry name" value="TPR"/>
    <property type="match status" value="1"/>
</dbReference>
<protein>
    <submittedName>
        <fullName evidence="14">Cellulose synthase subunit BcsC-related outer membrane protein</fullName>
    </submittedName>
</protein>
<comment type="subcellular location">
    <subcellularLocation>
        <location evidence="1">Cell outer membrane</location>
        <topology evidence="1">Peripheral membrane protein</topology>
    </subcellularLocation>
</comment>
<dbReference type="PANTHER" id="PTHR12558:SF13">
    <property type="entry name" value="CELL DIVISION CYCLE PROTEIN 27 HOMOLOG"/>
    <property type="match status" value="1"/>
</dbReference>
<proteinExistence type="inferred from homology"/>
<keyword evidence="4 12" id="KW-0732">Signal</keyword>
<feature type="domain" description="Cellulose synthase operon C C-terminal" evidence="13">
    <location>
        <begin position="965"/>
        <end position="1307"/>
    </location>
</feature>
<evidence type="ECO:0000256" key="6">
    <source>
        <dbReference type="ARBA" id="ARBA00022803"/>
    </source>
</evidence>
<dbReference type="EMBL" id="CP137852">
    <property type="protein sequence ID" value="WPB84955.1"/>
    <property type="molecule type" value="Genomic_DNA"/>
</dbReference>
<dbReference type="SUPFAM" id="SSF56935">
    <property type="entry name" value="Porins"/>
    <property type="match status" value="1"/>
</dbReference>
<evidence type="ECO:0000256" key="12">
    <source>
        <dbReference type="SAM" id="SignalP"/>
    </source>
</evidence>